<protein>
    <submittedName>
        <fullName evidence="1">Uncharacterized protein</fullName>
    </submittedName>
</protein>
<organism evidence="1 2">
    <name type="scientific">Spermophilus dauricus</name>
    <name type="common">Daurian ground squirrel</name>
    <dbReference type="NCBI Taxonomy" id="99837"/>
    <lineage>
        <taxon>Eukaryota</taxon>
        <taxon>Metazoa</taxon>
        <taxon>Chordata</taxon>
        <taxon>Craniata</taxon>
        <taxon>Vertebrata</taxon>
        <taxon>Euteleostomi</taxon>
        <taxon>Mammalia</taxon>
        <taxon>Eutheria</taxon>
        <taxon>Euarchontoglires</taxon>
        <taxon>Glires</taxon>
        <taxon>Rodentia</taxon>
        <taxon>Sciuromorpha</taxon>
        <taxon>Sciuridae</taxon>
        <taxon>Xerinae</taxon>
        <taxon>Marmotini</taxon>
        <taxon>Spermophilus</taxon>
    </lineage>
</organism>
<dbReference type="Ensembl" id="ENSSDAT00000008118.1">
    <property type="protein sequence ID" value="ENSSDAP00000007120.1"/>
    <property type="gene ID" value="ENSSDAG00000006563.1"/>
</dbReference>
<keyword evidence="2" id="KW-1185">Reference proteome</keyword>
<proteinExistence type="predicted"/>
<sequence>MERCKHFKFFIHRTKLTWSGDCRSAWRVISSIQPKTDTSNKKLHKVFYLKMKGGYFWYLAEVACRSLPRGI</sequence>
<accession>A0A8C9P9C6</accession>
<name>A0A8C9P9C6_SPEDA</name>
<dbReference type="Proteomes" id="UP000694422">
    <property type="component" value="Unplaced"/>
</dbReference>
<reference evidence="1" key="2">
    <citation type="submission" date="2025-09" db="UniProtKB">
        <authorList>
            <consortium name="Ensembl"/>
        </authorList>
    </citation>
    <scope>IDENTIFICATION</scope>
</reference>
<evidence type="ECO:0000313" key="2">
    <source>
        <dbReference type="Proteomes" id="UP000694422"/>
    </source>
</evidence>
<dbReference type="InterPro" id="IPR036815">
    <property type="entry name" value="14-3-3_dom_sf"/>
</dbReference>
<dbReference type="AlphaFoldDB" id="A0A8C9P9C6"/>
<evidence type="ECO:0000313" key="1">
    <source>
        <dbReference type="Ensembl" id="ENSSDAP00000007120.1"/>
    </source>
</evidence>
<dbReference type="SUPFAM" id="SSF48445">
    <property type="entry name" value="14-3-3 protein"/>
    <property type="match status" value="1"/>
</dbReference>
<reference evidence="1" key="1">
    <citation type="submission" date="2025-08" db="UniProtKB">
        <authorList>
            <consortium name="Ensembl"/>
        </authorList>
    </citation>
    <scope>IDENTIFICATION</scope>
</reference>